<dbReference type="GO" id="GO:0003677">
    <property type="term" value="F:DNA binding"/>
    <property type="evidence" value="ECO:0007669"/>
    <property type="project" value="UniProtKB-KW"/>
</dbReference>
<keyword evidence="3" id="KW-0235">DNA replication</keyword>
<keyword evidence="4" id="KW-0547">Nucleotide-binding</keyword>
<dbReference type="InterPro" id="IPR003593">
    <property type="entry name" value="AAA+_ATPase"/>
</dbReference>
<evidence type="ECO:0000256" key="1">
    <source>
        <dbReference type="ARBA" id="ARBA00004123"/>
    </source>
</evidence>
<dbReference type="Gene3D" id="3.40.50.300">
    <property type="entry name" value="P-loop containing nucleotide triphosphate hydrolases"/>
    <property type="match status" value="1"/>
</dbReference>
<dbReference type="InterPro" id="IPR053016">
    <property type="entry name" value="CTF18-RFC_complex"/>
</dbReference>
<dbReference type="GO" id="GO:0005634">
    <property type="term" value="C:nucleus"/>
    <property type="evidence" value="ECO:0007669"/>
    <property type="project" value="UniProtKB-SubCell"/>
</dbReference>
<dbReference type="PANTHER" id="PTHR46765:SF1">
    <property type="entry name" value="P-LOOP CONTAINING NUCLEOSIDE TRIPHOSPHATE HYDROLASES SUPERFAMILY PROTEIN"/>
    <property type="match status" value="1"/>
</dbReference>
<dbReference type="AlphaFoldDB" id="A0AAE0FER3"/>
<dbReference type="GO" id="GO:0005524">
    <property type="term" value="F:ATP binding"/>
    <property type="evidence" value="ECO:0007669"/>
    <property type="project" value="UniProtKB-KW"/>
</dbReference>
<dbReference type="CDD" id="cd18140">
    <property type="entry name" value="HLD_clamp_RFC"/>
    <property type="match status" value="1"/>
</dbReference>
<dbReference type="Pfam" id="PF25361">
    <property type="entry name" value="AAA_lid_RFC1"/>
    <property type="match status" value="1"/>
</dbReference>
<evidence type="ECO:0000256" key="6">
    <source>
        <dbReference type="ARBA" id="ARBA00023125"/>
    </source>
</evidence>
<keyword evidence="8" id="KW-0131">Cell cycle</keyword>
<evidence type="ECO:0000256" key="2">
    <source>
        <dbReference type="ARBA" id="ARBA00011480"/>
    </source>
</evidence>
<proteinExistence type="inferred from homology"/>
<evidence type="ECO:0000256" key="8">
    <source>
        <dbReference type="ARBA" id="ARBA00023306"/>
    </source>
</evidence>
<dbReference type="PANTHER" id="PTHR46765">
    <property type="entry name" value="P-LOOP CONTAINING NUCLEOSIDE TRIPHOSPHATE HYDROLASES SUPERFAMILY PROTEIN"/>
    <property type="match status" value="1"/>
</dbReference>
<dbReference type="SUPFAM" id="SSF52540">
    <property type="entry name" value="P-loop containing nucleoside triphosphate hydrolases"/>
    <property type="match status" value="1"/>
</dbReference>
<sequence length="692" mass="75464">ESEDIQARLAQRPVSSLEQKLANRKREKQLWVDKYSPKAFNELLSDDRTNREVLRWLKAWDPAVFGAPALSSTAFGATARGKFLTQKYGDLRASKFSASGVGLDPDGRPQEKIILLFGPPGAGKTTLAHVVAAHCGYRVNEVNASDDRSGGALKQRILDAISFQPVMGDKRPNCVVLDEIDGALGGAEGKGGIDFLVKLASTESDSTGEVAKDGKGKGKGKGKPARLMRPIICICNDMYTPALRPLRDIAHVFYFNAPPAGHLYKRLAQVCKKENIAVEGRALGTLVAKTNCDIRSCLHTLQLLSRSDKKLTTNDLSGSNIGQKDINVQAHQVWKSMFSVQKKTPFQQAVANASTSAATGARGAEQQGQREWQEGLKLVSSLGDDDLLLNGMHHNLHHVRFHDVHLVKTTRSLDWIGCSDLMQSKVRSGMNFALQGYVSMAALAVRRMASVPGNVDVEWPVEGARVRRDTAAIANMLDGWRASVVPKARQASLASRNVVVLDVLARLMTILTPPLRPVAPQLLNMNERKDLSGLVGNLLAYGLAFSTHSGHSSQQQGGGARDGELGLIPAIDAANSYPQMTTQMPRRVMGPVIKQLVTHEQQLESIRRAAGGEASQAMHDASEEDRSAAVLQEQKERAADLIKKYQDLEKDKIAQGTKAANVRGHKMPVLYKYHEGFTNAVKRNILIRDLLA</sequence>
<reference evidence="11 12" key="1">
    <citation type="journal article" date="2015" name="Genome Biol. Evol.">
        <title>Comparative Genomics of a Bacterivorous Green Alga Reveals Evolutionary Causalities and Consequences of Phago-Mixotrophic Mode of Nutrition.</title>
        <authorList>
            <person name="Burns J.A."/>
            <person name="Paasch A."/>
            <person name="Narechania A."/>
            <person name="Kim E."/>
        </authorList>
    </citation>
    <scope>NUCLEOTIDE SEQUENCE [LARGE SCALE GENOMIC DNA]</scope>
    <source>
        <strain evidence="11 12">PLY_AMNH</strain>
    </source>
</reference>
<dbReference type="GO" id="GO:0006260">
    <property type="term" value="P:DNA replication"/>
    <property type="evidence" value="ECO:0007669"/>
    <property type="project" value="UniProtKB-KW"/>
</dbReference>
<dbReference type="EMBL" id="LGRX02019602">
    <property type="protein sequence ID" value="KAK3258339.1"/>
    <property type="molecule type" value="Genomic_DNA"/>
</dbReference>
<evidence type="ECO:0000256" key="7">
    <source>
        <dbReference type="ARBA" id="ARBA00023242"/>
    </source>
</evidence>
<comment type="subunit">
    <text evidence="2">Heterotetramer of subunits RFC2, RFC3, RFC4 and RFC5 that can form a complex with RFC1.</text>
</comment>
<accession>A0AAE0FER3</accession>
<keyword evidence="7" id="KW-0539">Nucleus</keyword>
<gene>
    <name evidence="11" type="ORF">CYMTET_32611</name>
</gene>
<evidence type="ECO:0000256" key="3">
    <source>
        <dbReference type="ARBA" id="ARBA00022705"/>
    </source>
</evidence>
<evidence type="ECO:0000313" key="12">
    <source>
        <dbReference type="Proteomes" id="UP001190700"/>
    </source>
</evidence>
<dbReference type="SMART" id="SM00382">
    <property type="entry name" value="AAA"/>
    <property type="match status" value="1"/>
</dbReference>
<comment type="similarity">
    <text evidence="9">Belongs to the activator 1 small subunits family. CTF18 subfamily.</text>
</comment>
<feature type="non-terminal residue" evidence="11">
    <location>
        <position position="1"/>
    </location>
</feature>
<evidence type="ECO:0000256" key="4">
    <source>
        <dbReference type="ARBA" id="ARBA00022741"/>
    </source>
</evidence>
<protein>
    <recommendedName>
        <fullName evidence="10">AAA+ ATPase domain-containing protein</fullName>
    </recommendedName>
</protein>
<comment type="subcellular location">
    <subcellularLocation>
        <location evidence="1">Nucleus</location>
    </subcellularLocation>
</comment>
<keyword evidence="6" id="KW-0238">DNA-binding</keyword>
<dbReference type="Gene3D" id="1.10.8.60">
    <property type="match status" value="1"/>
</dbReference>
<name>A0AAE0FER3_9CHLO</name>
<dbReference type="CDD" id="cd00009">
    <property type="entry name" value="AAA"/>
    <property type="match status" value="1"/>
</dbReference>
<keyword evidence="12" id="KW-1185">Reference proteome</keyword>
<keyword evidence="5" id="KW-0067">ATP-binding</keyword>
<comment type="caution">
    <text evidence="11">The sequence shown here is derived from an EMBL/GenBank/DDBJ whole genome shotgun (WGS) entry which is preliminary data.</text>
</comment>
<dbReference type="GO" id="GO:0016887">
    <property type="term" value="F:ATP hydrolysis activity"/>
    <property type="evidence" value="ECO:0007669"/>
    <property type="project" value="InterPro"/>
</dbReference>
<evidence type="ECO:0000259" key="10">
    <source>
        <dbReference type="SMART" id="SM00382"/>
    </source>
</evidence>
<evidence type="ECO:0000313" key="11">
    <source>
        <dbReference type="EMBL" id="KAK3258339.1"/>
    </source>
</evidence>
<feature type="domain" description="AAA+ ATPase" evidence="10">
    <location>
        <begin position="110"/>
        <end position="259"/>
    </location>
</feature>
<dbReference type="InterPro" id="IPR027417">
    <property type="entry name" value="P-loop_NTPase"/>
</dbReference>
<dbReference type="Pfam" id="PF00004">
    <property type="entry name" value="AAA"/>
    <property type="match status" value="1"/>
</dbReference>
<dbReference type="InterPro" id="IPR003959">
    <property type="entry name" value="ATPase_AAA_core"/>
</dbReference>
<organism evidence="11 12">
    <name type="scientific">Cymbomonas tetramitiformis</name>
    <dbReference type="NCBI Taxonomy" id="36881"/>
    <lineage>
        <taxon>Eukaryota</taxon>
        <taxon>Viridiplantae</taxon>
        <taxon>Chlorophyta</taxon>
        <taxon>Pyramimonadophyceae</taxon>
        <taxon>Pyramimonadales</taxon>
        <taxon>Pyramimonadaceae</taxon>
        <taxon>Cymbomonas</taxon>
    </lineage>
</organism>
<dbReference type="InterPro" id="IPR047854">
    <property type="entry name" value="RFC_lid"/>
</dbReference>
<dbReference type="Proteomes" id="UP001190700">
    <property type="component" value="Unassembled WGS sequence"/>
</dbReference>
<evidence type="ECO:0000256" key="5">
    <source>
        <dbReference type="ARBA" id="ARBA00022840"/>
    </source>
</evidence>
<evidence type="ECO:0000256" key="9">
    <source>
        <dbReference type="ARBA" id="ARBA00043975"/>
    </source>
</evidence>